<dbReference type="Pfam" id="PF10737">
    <property type="entry name" value="GerPC"/>
    <property type="match status" value="1"/>
</dbReference>
<gene>
    <name evidence="2" type="ORF">J2S07_000132</name>
</gene>
<reference evidence="2 3" key="1">
    <citation type="submission" date="2023-07" db="EMBL/GenBank/DDBJ databases">
        <title>Genomic Encyclopedia of Type Strains, Phase IV (KMG-IV): sequencing the most valuable type-strain genomes for metagenomic binning, comparative biology and taxonomic classification.</title>
        <authorList>
            <person name="Goeker M."/>
        </authorList>
    </citation>
    <scope>NUCLEOTIDE SEQUENCE [LARGE SCALE GENOMIC DNA]</scope>
    <source>
        <strain evidence="2 3">DSM 23948</strain>
    </source>
</reference>
<evidence type="ECO:0000256" key="1">
    <source>
        <dbReference type="SAM" id="Coils"/>
    </source>
</evidence>
<sequence>MSLELYSYLQRMHHFIQLQEKRIQGLEKQLRDLSQELKEFKARPPVHVGTIEYKFDQLKVETLEGTLNIGLNPSDLENIEELQVDGKQPEAPLSPKMMMKRSMELEDGIHLYLETDLEPLVHRYEEELNIKVDAPYINFMKDDIRKQIPSRIEYYLKQIPVNKRSPEELQDINEQIEKQIKKDIENAVLAFIKNLPDMRKDENP</sequence>
<feature type="coiled-coil region" evidence="1">
    <location>
        <begin position="16"/>
        <end position="43"/>
    </location>
</feature>
<evidence type="ECO:0000313" key="3">
    <source>
        <dbReference type="Proteomes" id="UP001231362"/>
    </source>
</evidence>
<dbReference type="InterPro" id="IPR019673">
    <property type="entry name" value="Spore_germination_GerPC"/>
</dbReference>
<keyword evidence="1" id="KW-0175">Coiled coil</keyword>
<comment type="caution">
    <text evidence="2">The sequence shown here is derived from an EMBL/GenBank/DDBJ whole genome shotgun (WGS) entry which is preliminary data.</text>
</comment>
<evidence type="ECO:0000313" key="2">
    <source>
        <dbReference type="EMBL" id="MDQ0153834.1"/>
    </source>
</evidence>
<proteinExistence type="predicted"/>
<accession>A0ABT9UYR5</accession>
<protein>
    <submittedName>
        <fullName evidence="2">Spore germination protein PC</fullName>
    </submittedName>
</protein>
<organism evidence="2 3">
    <name type="scientific">Anoxybacillus andreesenii</name>
    <dbReference type="NCBI Taxonomy" id="1325932"/>
    <lineage>
        <taxon>Bacteria</taxon>
        <taxon>Bacillati</taxon>
        <taxon>Bacillota</taxon>
        <taxon>Bacilli</taxon>
        <taxon>Bacillales</taxon>
        <taxon>Anoxybacillaceae</taxon>
        <taxon>Anoxybacillus</taxon>
    </lineage>
</organism>
<name>A0ABT9UYR5_9BACL</name>
<dbReference type="EMBL" id="JAUSTU010000001">
    <property type="protein sequence ID" value="MDQ0153834.1"/>
    <property type="molecule type" value="Genomic_DNA"/>
</dbReference>
<keyword evidence="3" id="KW-1185">Reference proteome</keyword>
<dbReference type="RefSeq" id="WP_307148460.1">
    <property type="nucleotide sequence ID" value="NZ_JAUSTU010000001.1"/>
</dbReference>
<dbReference type="Proteomes" id="UP001231362">
    <property type="component" value="Unassembled WGS sequence"/>
</dbReference>